<reference evidence="2" key="1">
    <citation type="journal article" date="2020" name="Cell">
        <title>Large-Scale Comparative Analyses of Tick Genomes Elucidate Their Genetic Diversity and Vector Capacities.</title>
        <authorList>
            <consortium name="Tick Genome and Microbiome Consortium (TIGMIC)"/>
            <person name="Jia N."/>
            <person name="Wang J."/>
            <person name="Shi W."/>
            <person name="Du L."/>
            <person name="Sun Y."/>
            <person name="Zhan W."/>
            <person name="Jiang J.F."/>
            <person name="Wang Q."/>
            <person name="Zhang B."/>
            <person name="Ji P."/>
            <person name="Bell-Sakyi L."/>
            <person name="Cui X.M."/>
            <person name="Yuan T.T."/>
            <person name="Jiang B.G."/>
            <person name="Yang W.F."/>
            <person name="Lam T.T."/>
            <person name="Chang Q.C."/>
            <person name="Ding S.J."/>
            <person name="Wang X.J."/>
            <person name="Zhu J.G."/>
            <person name="Ruan X.D."/>
            <person name="Zhao L."/>
            <person name="Wei J.T."/>
            <person name="Ye R.Z."/>
            <person name="Que T.C."/>
            <person name="Du C.H."/>
            <person name="Zhou Y.H."/>
            <person name="Cheng J.X."/>
            <person name="Dai P.F."/>
            <person name="Guo W.B."/>
            <person name="Han X.H."/>
            <person name="Huang E.J."/>
            <person name="Li L.F."/>
            <person name="Wei W."/>
            <person name="Gao Y.C."/>
            <person name="Liu J.Z."/>
            <person name="Shao H.Z."/>
            <person name="Wang X."/>
            <person name="Wang C.C."/>
            <person name="Yang T.C."/>
            <person name="Huo Q.B."/>
            <person name="Li W."/>
            <person name="Chen H.Y."/>
            <person name="Chen S.E."/>
            <person name="Zhou L.G."/>
            <person name="Ni X.B."/>
            <person name="Tian J.H."/>
            <person name="Sheng Y."/>
            <person name="Liu T."/>
            <person name="Pan Y.S."/>
            <person name="Xia L.Y."/>
            <person name="Li J."/>
            <person name="Zhao F."/>
            <person name="Cao W.C."/>
        </authorList>
    </citation>
    <scope>NUCLEOTIDE SEQUENCE</scope>
    <source>
        <strain evidence="2">Rmic-2018</strain>
    </source>
</reference>
<sequence>MKVWYVDLIVVPYVRRLFVFDRKFREEHLAPSCNWVSCTKSEGHKAAFKATRVERIQEVVASASKPTEKLSINEEDRLYDQSGIIHTVKPDFGFITFGLKKKSCAFFHSSVVDKALTKGSRNLADILTTNDRVRFDAKPDSKGSKWVKWKATRVWSVPSDMDGAAQSDVDSGDEVFMSEDEADMKSILDGSSDSESSDVDVRDYSVGFPDWEEDTPKDSLRTGDEASGGKPVPWSSRRTLSKIRGIFFKQSDKAGCICSVDGKVRSFAEISSVYNAGRQIKSFDELPWSSDIKDGVEVFFDAVEDNGKWLATLVWTGKRPPQLSVECSKHTFTSKCSKAMDERCVEDEQGGPCREAARFPGKPSVDIFPGRRAVVILVASREVLCEVKEASGSRSLRFTCLYKDGTAITDRLDEVLRVDDEVSVDYIVGTSQGREEARCSLAWLGKKPLDAVCLTPEDFLKLLCARAAERNSSSSSPQQPFRSDPGVLVDASQHNGSQPHLANTFAEEMLGATAVKEAVTVQQPQSKSHLENSLAEEMLDVAVDKKAVTDQQPQSVCVHNIVKFQSVLCIADCPGHRELAQRVYSFNYCPVPGDSKAKQTGAHAIVNADSGVQHVSAPMAHSTKEPSISIYPSVRGTIVELLDCMATVRVQEAEGVREIVFTNGYFYKDGEVVLDDLKEVLREGDEVSLNYMVATMAHKEVVHCDLVWQGRMPKNANCLSPDAFAKSLSIKAAPTGVRASMDDLCRPPTKQKRSNLPESASVNHIGLSTSVNQVGSSGAFQTVPAEPRPMAAVNCTMPRGTDGASATVTHTTAVPVSEQRVEQLAEEPQADSTRAGPDDTAGCISSVPSIPPVPSDETLLRLARMVVQEIRAEFLDEVRKCVEASMERSRIPVRDAESQTSAEHPCTDSESESTSPFFSPRSTPTRELGMTCSPPSMTLLVPHQLRFSATASDSIATLPPKLQNIHSTNNTAVGTSCELDSNGGSLTPVRADSRPGAVSTLDEIPGVKPSEGEPKTPLLLSQWSDRKFWPTTNTASGTSYEDNRSRLLLPILVPSIGAAGAVATPDETAMLLVLLRSHLRL</sequence>
<reference evidence="2" key="2">
    <citation type="submission" date="2021-09" db="EMBL/GenBank/DDBJ databases">
        <authorList>
            <person name="Jia N."/>
            <person name="Wang J."/>
            <person name="Shi W."/>
            <person name="Du L."/>
            <person name="Sun Y."/>
            <person name="Zhan W."/>
            <person name="Jiang J."/>
            <person name="Wang Q."/>
            <person name="Zhang B."/>
            <person name="Ji P."/>
            <person name="Sakyi L.B."/>
            <person name="Cui X."/>
            <person name="Yuan T."/>
            <person name="Jiang B."/>
            <person name="Yang W."/>
            <person name="Lam T.T.-Y."/>
            <person name="Chang Q."/>
            <person name="Ding S."/>
            <person name="Wang X."/>
            <person name="Zhu J."/>
            <person name="Ruan X."/>
            <person name="Zhao L."/>
            <person name="Wei J."/>
            <person name="Que T."/>
            <person name="Du C."/>
            <person name="Cheng J."/>
            <person name="Dai P."/>
            <person name="Han X."/>
            <person name="Huang E."/>
            <person name="Gao Y."/>
            <person name="Liu J."/>
            <person name="Shao H."/>
            <person name="Ye R."/>
            <person name="Li L."/>
            <person name="Wei W."/>
            <person name="Wang X."/>
            <person name="Wang C."/>
            <person name="Huo Q."/>
            <person name="Li W."/>
            <person name="Guo W."/>
            <person name="Chen H."/>
            <person name="Chen S."/>
            <person name="Zhou L."/>
            <person name="Zhou L."/>
            <person name="Ni X."/>
            <person name="Tian J."/>
            <person name="Zhou Y."/>
            <person name="Sheng Y."/>
            <person name="Liu T."/>
            <person name="Pan Y."/>
            <person name="Xia L."/>
            <person name="Li J."/>
            <person name="Zhao F."/>
            <person name="Cao W."/>
        </authorList>
    </citation>
    <scope>NUCLEOTIDE SEQUENCE</scope>
    <source>
        <strain evidence="2">Rmic-2018</strain>
        <tissue evidence="2">Larvae</tissue>
    </source>
</reference>
<feature type="region of interest" description="Disordered" evidence="1">
    <location>
        <begin position="886"/>
        <end position="935"/>
    </location>
</feature>
<dbReference type="VEuPathDB" id="VectorBase:LOC119186926"/>
<feature type="compositionally biased region" description="Basic and acidic residues" evidence="1">
    <location>
        <begin position="886"/>
        <end position="897"/>
    </location>
</feature>
<proteinExistence type="predicted"/>
<keyword evidence="3" id="KW-1185">Reference proteome</keyword>
<feature type="region of interest" description="Disordered" evidence="1">
    <location>
        <begin position="820"/>
        <end position="850"/>
    </location>
</feature>
<feature type="region of interest" description="Disordered" evidence="1">
    <location>
        <begin position="206"/>
        <end position="234"/>
    </location>
</feature>
<dbReference type="VEuPathDB" id="VectorBase:LOC119164918"/>
<feature type="compositionally biased region" description="Low complexity" evidence="1">
    <location>
        <begin position="912"/>
        <end position="926"/>
    </location>
</feature>
<evidence type="ECO:0000256" key="1">
    <source>
        <dbReference type="SAM" id="MobiDB-lite"/>
    </source>
</evidence>
<organism evidence="2 3">
    <name type="scientific">Rhipicephalus microplus</name>
    <name type="common">Cattle tick</name>
    <name type="synonym">Boophilus microplus</name>
    <dbReference type="NCBI Taxonomy" id="6941"/>
    <lineage>
        <taxon>Eukaryota</taxon>
        <taxon>Metazoa</taxon>
        <taxon>Ecdysozoa</taxon>
        <taxon>Arthropoda</taxon>
        <taxon>Chelicerata</taxon>
        <taxon>Arachnida</taxon>
        <taxon>Acari</taxon>
        <taxon>Parasitiformes</taxon>
        <taxon>Ixodida</taxon>
        <taxon>Ixodoidea</taxon>
        <taxon>Ixodidae</taxon>
        <taxon>Rhipicephalinae</taxon>
        <taxon>Rhipicephalus</taxon>
        <taxon>Boophilus</taxon>
    </lineage>
</organism>
<evidence type="ECO:0000313" key="3">
    <source>
        <dbReference type="Proteomes" id="UP000821866"/>
    </source>
</evidence>
<dbReference type="Gene3D" id="2.40.50.140">
    <property type="entry name" value="Nucleic acid-binding proteins"/>
    <property type="match status" value="1"/>
</dbReference>
<dbReference type="InterPro" id="IPR012340">
    <property type="entry name" value="NA-bd_OB-fold"/>
</dbReference>
<dbReference type="EMBL" id="JABSTU010000005">
    <property type="protein sequence ID" value="KAH8031150.1"/>
    <property type="molecule type" value="Genomic_DNA"/>
</dbReference>
<comment type="caution">
    <text evidence="2">The sequence shown here is derived from an EMBL/GenBank/DDBJ whole genome shotgun (WGS) entry which is preliminary data.</text>
</comment>
<accession>A0A9J6E9Z3</accession>
<feature type="region of interest" description="Disordered" evidence="1">
    <location>
        <begin position="471"/>
        <end position="494"/>
    </location>
</feature>
<feature type="compositionally biased region" description="Basic and acidic residues" evidence="1">
    <location>
        <begin position="214"/>
        <end position="224"/>
    </location>
</feature>
<gene>
    <name evidence="2" type="ORF">HPB51_013267</name>
</gene>
<name>A0A9J6E9Z3_RHIMP</name>
<dbReference type="AlphaFoldDB" id="A0A9J6E9Z3"/>
<dbReference type="Proteomes" id="UP000821866">
    <property type="component" value="Chromosome 3"/>
</dbReference>
<protein>
    <submittedName>
        <fullName evidence="2">Uncharacterized protein</fullName>
    </submittedName>
</protein>
<evidence type="ECO:0000313" key="2">
    <source>
        <dbReference type="EMBL" id="KAH8031150.1"/>
    </source>
</evidence>